<evidence type="ECO:0000313" key="6">
    <source>
        <dbReference type="EMBL" id="MFD1783068.1"/>
    </source>
</evidence>
<dbReference type="Pfam" id="PF13564">
    <property type="entry name" value="DoxX_2"/>
    <property type="match status" value="1"/>
</dbReference>
<evidence type="ECO:0000313" key="7">
    <source>
        <dbReference type="Proteomes" id="UP001597237"/>
    </source>
</evidence>
<sequence length="142" mass="14951">MTAVADTSTFQPAARRSGRAALWTGRILSGLIIAFLVFDSGIKLVRLPIVDETGGQLGLPPGAGFALGVLLAWITVLYAIPRTAVIGAVLLTGYLGGAICTHVIAGSPLFTHVLFGVYLGVIAWAGLWLRDPALRALFPVRR</sequence>
<dbReference type="RefSeq" id="WP_377284216.1">
    <property type="nucleotide sequence ID" value="NZ_JBHRSI010000015.1"/>
</dbReference>
<evidence type="ECO:0000256" key="3">
    <source>
        <dbReference type="ARBA" id="ARBA00022989"/>
    </source>
</evidence>
<comment type="caution">
    <text evidence="6">The sequence shown here is derived from an EMBL/GenBank/DDBJ whole genome shotgun (WGS) entry which is preliminary data.</text>
</comment>
<feature type="transmembrane region" description="Helical" evidence="5">
    <location>
        <begin position="110"/>
        <end position="129"/>
    </location>
</feature>
<keyword evidence="7" id="KW-1185">Reference proteome</keyword>
<gene>
    <name evidence="6" type="ORF">ACFSC0_06655</name>
</gene>
<comment type="subcellular location">
    <subcellularLocation>
        <location evidence="1">Membrane</location>
        <topology evidence="1">Multi-pass membrane protein</topology>
    </subcellularLocation>
</comment>
<evidence type="ECO:0000256" key="1">
    <source>
        <dbReference type="ARBA" id="ARBA00004141"/>
    </source>
</evidence>
<organism evidence="6 7">
    <name type="scientific">Phenylobacterium terrae</name>
    <dbReference type="NCBI Taxonomy" id="2665495"/>
    <lineage>
        <taxon>Bacteria</taxon>
        <taxon>Pseudomonadati</taxon>
        <taxon>Pseudomonadota</taxon>
        <taxon>Alphaproteobacteria</taxon>
        <taxon>Caulobacterales</taxon>
        <taxon>Caulobacteraceae</taxon>
        <taxon>Phenylobacterium</taxon>
    </lineage>
</organism>
<evidence type="ECO:0000256" key="2">
    <source>
        <dbReference type="ARBA" id="ARBA00022692"/>
    </source>
</evidence>
<proteinExistence type="predicted"/>
<feature type="transmembrane region" description="Helical" evidence="5">
    <location>
        <begin position="58"/>
        <end position="78"/>
    </location>
</feature>
<accession>A0ABW4MZZ0</accession>
<dbReference type="Proteomes" id="UP001597237">
    <property type="component" value="Unassembled WGS sequence"/>
</dbReference>
<name>A0ABW4MZZ0_9CAUL</name>
<keyword evidence="2 5" id="KW-0812">Transmembrane</keyword>
<keyword evidence="3 5" id="KW-1133">Transmembrane helix</keyword>
<feature type="transmembrane region" description="Helical" evidence="5">
    <location>
        <begin position="20"/>
        <end position="38"/>
    </location>
</feature>
<evidence type="ECO:0000256" key="5">
    <source>
        <dbReference type="SAM" id="Phobius"/>
    </source>
</evidence>
<feature type="transmembrane region" description="Helical" evidence="5">
    <location>
        <begin position="85"/>
        <end position="104"/>
    </location>
</feature>
<evidence type="ECO:0000256" key="4">
    <source>
        <dbReference type="ARBA" id="ARBA00023136"/>
    </source>
</evidence>
<keyword evidence="4 5" id="KW-0472">Membrane</keyword>
<reference evidence="7" key="1">
    <citation type="journal article" date="2019" name="Int. J. Syst. Evol. Microbiol.">
        <title>The Global Catalogue of Microorganisms (GCM) 10K type strain sequencing project: providing services to taxonomists for standard genome sequencing and annotation.</title>
        <authorList>
            <consortium name="The Broad Institute Genomics Platform"/>
            <consortium name="The Broad Institute Genome Sequencing Center for Infectious Disease"/>
            <person name="Wu L."/>
            <person name="Ma J."/>
        </authorList>
    </citation>
    <scope>NUCLEOTIDE SEQUENCE [LARGE SCALE GENOMIC DNA]</scope>
    <source>
        <strain evidence="7">DFY28</strain>
    </source>
</reference>
<protein>
    <submittedName>
        <fullName evidence="6">DoxX family protein</fullName>
    </submittedName>
</protein>
<dbReference type="InterPro" id="IPR032808">
    <property type="entry name" value="DoxX"/>
</dbReference>
<dbReference type="EMBL" id="JBHUEY010000001">
    <property type="protein sequence ID" value="MFD1783068.1"/>
    <property type="molecule type" value="Genomic_DNA"/>
</dbReference>